<dbReference type="AlphaFoldDB" id="A0A9Q1JGR6"/>
<proteinExistence type="predicted"/>
<keyword evidence="3" id="KW-1185">Reference proteome</keyword>
<feature type="domain" description="Non-reducing end beta-L-arabinofuranosidase-like GH127 catalytic" evidence="1">
    <location>
        <begin position="55"/>
        <end position="112"/>
    </location>
</feature>
<evidence type="ECO:0000313" key="2">
    <source>
        <dbReference type="EMBL" id="KAJ8421729.1"/>
    </source>
</evidence>
<organism evidence="2 3">
    <name type="scientific">Carnegiea gigantea</name>
    <dbReference type="NCBI Taxonomy" id="171969"/>
    <lineage>
        <taxon>Eukaryota</taxon>
        <taxon>Viridiplantae</taxon>
        <taxon>Streptophyta</taxon>
        <taxon>Embryophyta</taxon>
        <taxon>Tracheophyta</taxon>
        <taxon>Spermatophyta</taxon>
        <taxon>Magnoliopsida</taxon>
        <taxon>eudicotyledons</taxon>
        <taxon>Gunneridae</taxon>
        <taxon>Pentapetalae</taxon>
        <taxon>Caryophyllales</taxon>
        <taxon>Cactineae</taxon>
        <taxon>Cactaceae</taxon>
        <taxon>Cactoideae</taxon>
        <taxon>Echinocereeae</taxon>
        <taxon>Carnegiea</taxon>
    </lineage>
</organism>
<dbReference type="EMBL" id="JAKOGI010002570">
    <property type="protein sequence ID" value="KAJ8421729.1"/>
    <property type="molecule type" value="Genomic_DNA"/>
</dbReference>
<protein>
    <recommendedName>
        <fullName evidence="1">Non-reducing end beta-L-arabinofuranosidase-like GH127 catalytic domain-containing protein</fullName>
    </recommendedName>
</protein>
<accession>A0A9Q1JGR6</accession>
<comment type="caution">
    <text evidence="2">The sequence shown here is derived from an EMBL/GenBank/DDBJ whole genome shotgun (WGS) entry which is preliminary data.</text>
</comment>
<evidence type="ECO:0000259" key="1">
    <source>
        <dbReference type="Pfam" id="PF07944"/>
    </source>
</evidence>
<dbReference type="Proteomes" id="UP001153076">
    <property type="component" value="Unassembled WGS sequence"/>
</dbReference>
<dbReference type="OrthoDB" id="5358475at2759"/>
<name>A0A9Q1JGR6_9CARY</name>
<evidence type="ECO:0000313" key="3">
    <source>
        <dbReference type="Proteomes" id="UP001153076"/>
    </source>
</evidence>
<sequence>MGADMMRGGLLYNAKRRHWHRTKLGFRPDGESYVADFVRNHCNGEPLFTDAFCYGDQKHFLLAHFFNKPSFLGILAMKANHMSDFHTNTHIPIVIGAQMRYEITGDELYKYISSSGNWNSTRISLSKGVNEVLPLDQCLKFRIPSWTSTNGLKASLNRSPVSLLNPGSFLSIGKSQSEGDEIALEFPLGIRRESTSNWIIPILDEYNSHLVSRIQVITLEGSPQAGNDSYVHACFRLILEDPSRIKAKFLGPDIFIGKTVMFEPFDHLGMVVARKGTGEGLMINSDFEKGTPEFLIVKGLSGEDGMISLKTNDGCFIYTSGVDVKLNCETGSLDDEFKLAASFIWNKRLREYHPNSFVAKWVRRSYVLEPLLGLRDETYNVYFIITN</sequence>
<dbReference type="Pfam" id="PF07944">
    <property type="entry name" value="Beta-AFase-like_GH127_cat"/>
    <property type="match status" value="1"/>
</dbReference>
<dbReference type="PANTHER" id="PTHR31151:SF0">
    <property type="entry name" value="PROLINE-TRNA LIGASE (DUF1680)"/>
    <property type="match status" value="1"/>
</dbReference>
<reference evidence="2" key="1">
    <citation type="submission" date="2022-04" db="EMBL/GenBank/DDBJ databases">
        <title>Carnegiea gigantea Genome sequencing and assembly v2.</title>
        <authorList>
            <person name="Copetti D."/>
            <person name="Sanderson M.J."/>
            <person name="Burquez A."/>
            <person name="Wojciechowski M.F."/>
        </authorList>
    </citation>
    <scope>NUCLEOTIDE SEQUENCE</scope>
    <source>
        <strain evidence="2">SGP5-SGP5p</strain>
        <tissue evidence="2">Aerial part</tissue>
    </source>
</reference>
<dbReference type="Gene3D" id="2.80.10.50">
    <property type="match status" value="1"/>
</dbReference>
<dbReference type="PANTHER" id="PTHR31151">
    <property type="entry name" value="PROLINE-TRNA LIGASE (DUF1680)"/>
    <property type="match status" value="1"/>
</dbReference>
<dbReference type="InterPro" id="IPR012878">
    <property type="entry name" value="Beta-AFase-like_GH127_cat"/>
</dbReference>
<gene>
    <name evidence="2" type="ORF">Cgig2_027403</name>
</gene>